<evidence type="ECO:0000256" key="1">
    <source>
        <dbReference type="ARBA" id="ARBA00004401"/>
    </source>
</evidence>
<dbReference type="PANTHER" id="PTHR37479:SF1">
    <property type="entry name" value="CELL DIVISION PROTEIN FTSL"/>
    <property type="match status" value="1"/>
</dbReference>
<evidence type="ECO:0000313" key="12">
    <source>
        <dbReference type="Proteomes" id="UP000295375"/>
    </source>
</evidence>
<evidence type="ECO:0000256" key="7">
    <source>
        <dbReference type="ARBA" id="ARBA00023306"/>
    </source>
</evidence>
<comment type="caution">
    <text evidence="11">The sequence shown here is derived from an EMBL/GenBank/DDBJ whole genome shotgun (WGS) entry which is preliminary data.</text>
</comment>
<dbReference type="RefSeq" id="WP_133593085.1">
    <property type="nucleotide sequence ID" value="NZ_CP037953.1"/>
</dbReference>
<dbReference type="AlphaFoldDB" id="A0A4R6UN32"/>
<dbReference type="GO" id="GO:0043093">
    <property type="term" value="P:FtsZ-dependent cytokinesis"/>
    <property type="evidence" value="ECO:0007669"/>
    <property type="project" value="UniProtKB-UniRule"/>
</dbReference>
<gene>
    <name evidence="8" type="primary">ftsL</name>
    <name evidence="11" type="ORF">EV696_12327</name>
</gene>
<keyword evidence="10" id="KW-0175">Coiled coil</keyword>
<evidence type="ECO:0000256" key="6">
    <source>
        <dbReference type="ARBA" id="ARBA00023136"/>
    </source>
</evidence>
<comment type="similarity">
    <text evidence="8">Belongs to the FtsL family.</text>
</comment>
<keyword evidence="7 8" id="KW-0131">Cell cycle</keyword>
<keyword evidence="4 8" id="KW-0812">Transmembrane</keyword>
<dbReference type="NCBIfam" id="TIGR02209">
    <property type="entry name" value="ftsL_broad"/>
    <property type="match status" value="1"/>
</dbReference>
<dbReference type="InterPro" id="IPR011922">
    <property type="entry name" value="Cell_div_FtsL"/>
</dbReference>
<evidence type="ECO:0000256" key="2">
    <source>
        <dbReference type="ARBA" id="ARBA00022475"/>
    </source>
</evidence>
<dbReference type="OrthoDB" id="5298556at2"/>
<sequence>MSARRPTPSLVRLILASVKSVGFGVLVLALLTFSSAVLVVWSAHETRMARAELEKLERQRDELDNDYRELKLAQAALAEHSRVDVIAKQKLDMERVSAENEKVVQHD</sequence>
<organism evidence="11 12">
    <name type="scientific">Permianibacter aggregans</name>
    <dbReference type="NCBI Taxonomy" id="1510150"/>
    <lineage>
        <taxon>Bacteria</taxon>
        <taxon>Pseudomonadati</taxon>
        <taxon>Pseudomonadota</taxon>
        <taxon>Gammaproteobacteria</taxon>
        <taxon>Pseudomonadales</taxon>
        <taxon>Pseudomonadaceae</taxon>
        <taxon>Permianibacter</taxon>
    </lineage>
</organism>
<dbReference type="GO" id="GO:0032153">
    <property type="term" value="C:cell division site"/>
    <property type="evidence" value="ECO:0007669"/>
    <property type="project" value="UniProtKB-UniRule"/>
</dbReference>
<feature type="coiled-coil region" evidence="10">
    <location>
        <begin position="46"/>
        <end position="76"/>
    </location>
</feature>
<dbReference type="EMBL" id="SNYM01000023">
    <property type="protein sequence ID" value="TDQ44624.1"/>
    <property type="molecule type" value="Genomic_DNA"/>
</dbReference>
<evidence type="ECO:0000256" key="5">
    <source>
        <dbReference type="ARBA" id="ARBA00022989"/>
    </source>
</evidence>
<name>A0A4R6UN32_9GAMM</name>
<comment type="subcellular location">
    <subcellularLocation>
        <location evidence="8">Cell inner membrane</location>
        <topology evidence="8">Single-pass type II membrane protein</topology>
    </subcellularLocation>
    <subcellularLocation>
        <location evidence="1">Cell membrane</location>
        <topology evidence="1">Single-pass type II membrane protein</topology>
    </subcellularLocation>
    <text evidence="8">Localizes to the division septum where it forms a ring structure.</text>
</comment>
<keyword evidence="6 8" id="KW-0472">Membrane</keyword>
<evidence type="ECO:0000256" key="4">
    <source>
        <dbReference type="ARBA" id="ARBA00022692"/>
    </source>
</evidence>
<dbReference type="Pfam" id="PF04999">
    <property type="entry name" value="FtsL"/>
    <property type="match status" value="1"/>
</dbReference>
<evidence type="ECO:0000313" key="11">
    <source>
        <dbReference type="EMBL" id="TDQ44624.1"/>
    </source>
</evidence>
<keyword evidence="8" id="KW-0997">Cell inner membrane</keyword>
<accession>A0A4R6UN32</accession>
<keyword evidence="3 8" id="KW-0132">Cell division</keyword>
<evidence type="ECO:0000256" key="8">
    <source>
        <dbReference type="HAMAP-Rule" id="MF_00910"/>
    </source>
</evidence>
<evidence type="ECO:0000256" key="9">
    <source>
        <dbReference type="NCBIfam" id="TIGR02209"/>
    </source>
</evidence>
<feature type="transmembrane region" description="Helical" evidence="8">
    <location>
        <begin position="20"/>
        <end position="41"/>
    </location>
</feature>
<evidence type="ECO:0000256" key="10">
    <source>
        <dbReference type="SAM" id="Coils"/>
    </source>
</evidence>
<dbReference type="Proteomes" id="UP000295375">
    <property type="component" value="Unassembled WGS sequence"/>
</dbReference>
<proteinExistence type="inferred from homology"/>
<keyword evidence="2 8" id="KW-1003">Cell membrane</keyword>
<protein>
    <recommendedName>
        <fullName evidence="8 9">Cell division protein FtsL</fullName>
    </recommendedName>
</protein>
<keyword evidence="5 8" id="KW-1133">Transmembrane helix</keyword>
<reference evidence="11 12" key="1">
    <citation type="submission" date="2019-03" db="EMBL/GenBank/DDBJ databases">
        <title>Genomic Encyclopedia of Type Strains, Phase IV (KMG-IV): sequencing the most valuable type-strain genomes for metagenomic binning, comparative biology and taxonomic classification.</title>
        <authorList>
            <person name="Goeker M."/>
        </authorList>
    </citation>
    <scope>NUCLEOTIDE SEQUENCE [LARGE SCALE GENOMIC DNA]</scope>
    <source>
        <strain evidence="11 12">DSM 103792</strain>
    </source>
</reference>
<comment type="subunit">
    <text evidence="8">Part of a complex composed of FtsB, FtsL and FtsQ.</text>
</comment>
<evidence type="ECO:0000256" key="3">
    <source>
        <dbReference type="ARBA" id="ARBA00022618"/>
    </source>
</evidence>
<dbReference type="HAMAP" id="MF_00910">
    <property type="entry name" value="FtsL"/>
    <property type="match status" value="1"/>
</dbReference>
<dbReference type="PANTHER" id="PTHR37479">
    <property type="entry name" value="CELL DIVISION PROTEIN FTSL"/>
    <property type="match status" value="1"/>
</dbReference>
<comment type="function">
    <text evidence="8">Essential cell division protein. May link together the upstream cell division proteins, which are predominantly cytoplasmic, with the downstream cell division proteins, which are predominantly periplasmic.</text>
</comment>
<keyword evidence="12" id="KW-1185">Reference proteome</keyword>
<dbReference type="GO" id="GO:0005886">
    <property type="term" value="C:plasma membrane"/>
    <property type="evidence" value="ECO:0007669"/>
    <property type="project" value="UniProtKB-SubCell"/>
</dbReference>